<dbReference type="OrthoDB" id="6717578at2"/>
<evidence type="ECO:0000256" key="5">
    <source>
        <dbReference type="ARBA" id="ARBA00022618"/>
    </source>
</evidence>
<dbReference type="InterPro" id="IPR007838">
    <property type="entry name" value="Cell_div_ZapA-like"/>
</dbReference>
<dbReference type="PANTHER" id="PTHR34981">
    <property type="entry name" value="CELL DIVISION PROTEIN ZAPA"/>
    <property type="match status" value="1"/>
</dbReference>
<dbReference type="GO" id="GO:0005829">
    <property type="term" value="C:cytosol"/>
    <property type="evidence" value="ECO:0007669"/>
    <property type="project" value="TreeGrafter"/>
</dbReference>
<dbReference type="RefSeq" id="WP_130412195.1">
    <property type="nucleotide sequence ID" value="NZ_SHKX01000011.1"/>
</dbReference>
<dbReference type="InterPro" id="IPR042233">
    <property type="entry name" value="Cell_div_ZapA_N"/>
</dbReference>
<name>A0A4Q7Z946_9GAMM</name>
<dbReference type="PANTHER" id="PTHR34981:SF1">
    <property type="entry name" value="CELL DIVISION PROTEIN ZAPA"/>
    <property type="match status" value="1"/>
</dbReference>
<dbReference type="GO" id="GO:0030428">
    <property type="term" value="C:cell septum"/>
    <property type="evidence" value="ECO:0007669"/>
    <property type="project" value="TreeGrafter"/>
</dbReference>
<dbReference type="SUPFAM" id="SSF102829">
    <property type="entry name" value="Cell division protein ZapA-like"/>
    <property type="match status" value="1"/>
</dbReference>
<dbReference type="Pfam" id="PF05164">
    <property type="entry name" value="ZapA"/>
    <property type="match status" value="1"/>
</dbReference>
<evidence type="ECO:0000256" key="2">
    <source>
        <dbReference type="ARBA" id="ARBA00010074"/>
    </source>
</evidence>
<protein>
    <recommendedName>
        <fullName evidence="3">Cell division protein ZapA</fullName>
    </recommendedName>
    <alternativeName>
        <fullName evidence="11">Z ring-associated protein ZapA</fullName>
    </alternativeName>
</protein>
<evidence type="ECO:0000256" key="6">
    <source>
        <dbReference type="ARBA" id="ARBA00023054"/>
    </source>
</evidence>
<evidence type="ECO:0000256" key="9">
    <source>
        <dbReference type="ARBA" id="ARBA00024910"/>
    </source>
</evidence>
<comment type="caution">
    <text evidence="12">The sequence shown here is derived from an EMBL/GenBank/DDBJ whole genome shotgun (WGS) entry which is preliminary data.</text>
</comment>
<comment type="subcellular location">
    <subcellularLocation>
        <location evidence="1">Cytoplasm</location>
    </subcellularLocation>
</comment>
<comment type="similarity">
    <text evidence="2">Belongs to the ZapA family. Type 1 subfamily.</text>
</comment>
<evidence type="ECO:0000313" key="13">
    <source>
        <dbReference type="Proteomes" id="UP000292423"/>
    </source>
</evidence>
<dbReference type="Gene3D" id="1.20.5.50">
    <property type="match status" value="1"/>
</dbReference>
<proteinExistence type="inferred from homology"/>
<organism evidence="12 13">
    <name type="scientific">Fluviicoccus keumensis</name>
    <dbReference type="NCBI Taxonomy" id="1435465"/>
    <lineage>
        <taxon>Bacteria</taxon>
        <taxon>Pseudomonadati</taxon>
        <taxon>Pseudomonadota</taxon>
        <taxon>Gammaproteobacteria</taxon>
        <taxon>Moraxellales</taxon>
        <taxon>Moraxellaceae</taxon>
        <taxon>Fluviicoccus</taxon>
    </lineage>
</organism>
<gene>
    <name evidence="12" type="ORF">EV700_1432</name>
</gene>
<dbReference type="Proteomes" id="UP000292423">
    <property type="component" value="Unassembled WGS sequence"/>
</dbReference>
<dbReference type="EMBL" id="SHKX01000011">
    <property type="protein sequence ID" value="RZU47042.1"/>
    <property type="molecule type" value="Genomic_DNA"/>
</dbReference>
<keyword evidence="5 12" id="KW-0132">Cell division</keyword>
<comment type="subunit">
    <text evidence="10">Homodimer. Interacts with FtsZ.</text>
</comment>
<reference evidence="12 13" key="1">
    <citation type="submission" date="2019-02" db="EMBL/GenBank/DDBJ databases">
        <title>Genomic Encyclopedia of Type Strains, Phase IV (KMG-IV): sequencing the most valuable type-strain genomes for metagenomic binning, comparative biology and taxonomic classification.</title>
        <authorList>
            <person name="Goeker M."/>
        </authorList>
    </citation>
    <scope>NUCLEOTIDE SEQUENCE [LARGE SCALE GENOMIC DNA]</scope>
    <source>
        <strain evidence="12 13">DSM 105135</strain>
    </source>
</reference>
<accession>A0A4Q7Z946</accession>
<dbReference type="GO" id="GO:0000917">
    <property type="term" value="P:division septum assembly"/>
    <property type="evidence" value="ECO:0007669"/>
    <property type="project" value="UniProtKB-KW"/>
</dbReference>
<dbReference type="GO" id="GO:0032153">
    <property type="term" value="C:cell division site"/>
    <property type="evidence" value="ECO:0007669"/>
    <property type="project" value="TreeGrafter"/>
</dbReference>
<evidence type="ECO:0000256" key="1">
    <source>
        <dbReference type="ARBA" id="ARBA00004496"/>
    </source>
</evidence>
<evidence type="ECO:0000256" key="10">
    <source>
        <dbReference type="ARBA" id="ARBA00026068"/>
    </source>
</evidence>
<comment type="function">
    <text evidence="9">Activator of cell division through the inhibition of FtsZ GTPase activity, therefore promoting FtsZ assembly into bundles of protofilaments necessary for the formation of the division Z ring. It is recruited early at mid-cell but it is not essential for cell division.</text>
</comment>
<evidence type="ECO:0000256" key="11">
    <source>
        <dbReference type="ARBA" id="ARBA00033158"/>
    </source>
</evidence>
<dbReference type="Gene3D" id="3.30.160.880">
    <property type="entry name" value="Cell division protein ZapA protomer, N-terminal domain"/>
    <property type="match status" value="1"/>
</dbReference>
<sequence length="95" mass="10649">MSVETVEVNILDKIYRINSPASEQATLKQAAEYLDKKMREIRNAGKNMETERVAVLAALNICHELFTRGKQAEDTSKFAQALQLLIGKIDRVIAS</sequence>
<dbReference type="InterPro" id="IPR036192">
    <property type="entry name" value="Cell_div_ZapA-like_sf"/>
</dbReference>
<keyword evidence="6" id="KW-0175">Coiled coil</keyword>
<dbReference type="AlphaFoldDB" id="A0A4Q7Z946"/>
<keyword evidence="8" id="KW-0131">Cell cycle</keyword>
<keyword evidence="7" id="KW-0717">Septation</keyword>
<dbReference type="GO" id="GO:0000921">
    <property type="term" value="P:septin ring assembly"/>
    <property type="evidence" value="ECO:0007669"/>
    <property type="project" value="TreeGrafter"/>
</dbReference>
<evidence type="ECO:0000256" key="8">
    <source>
        <dbReference type="ARBA" id="ARBA00023306"/>
    </source>
</evidence>
<evidence type="ECO:0000256" key="7">
    <source>
        <dbReference type="ARBA" id="ARBA00023210"/>
    </source>
</evidence>
<keyword evidence="13" id="KW-1185">Reference proteome</keyword>
<evidence type="ECO:0000313" key="12">
    <source>
        <dbReference type="EMBL" id="RZU47042.1"/>
    </source>
</evidence>
<evidence type="ECO:0000256" key="3">
    <source>
        <dbReference type="ARBA" id="ARBA00015195"/>
    </source>
</evidence>
<evidence type="ECO:0000256" key="4">
    <source>
        <dbReference type="ARBA" id="ARBA00022490"/>
    </source>
</evidence>
<keyword evidence="4" id="KW-0963">Cytoplasm</keyword>
<dbReference type="GO" id="GO:0043093">
    <property type="term" value="P:FtsZ-dependent cytokinesis"/>
    <property type="evidence" value="ECO:0007669"/>
    <property type="project" value="TreeGrafter"/>
</dbReference>